<dbReference type="RefSeq" id="WP_206294826.1">
    <property type="nucleotide sequence ID" value="NZ_CP063458.1"/>
</dbReference>
<dbReference type="SUPFAM" id="SSF109604">
    <property type="entry name" value="HD-domain/PDEase-like"/>
    <property type="match status" value="1"/>
</dbReference>
<dbReference type="InterPro" id="IPR052020">
    <property type="entry name" value="Cyclic_di-GMP/3'3'-cGAMP_PDE"/>
</dbReference>
<gene>
    <name evidence="2" type="ORF">IPV69_09285</name>
</gene>
<feature type="domain" description="HD-GYP" evidence="1">
    <location>
        <begin position="3"/>
        <end position="213"/>
    </location>
</feature>
<accession>A0A7M2X1A3</accession>
<dbReference type="EMBL" id="CP063458">
    <property type="protein sequence ID" value="QOV91528.1"/>
    <property type="molecule type" value="Genomic_DNA"/>
</dbReference>
<keyword evidence="3" id="KW-1185">Reference proteome</keyword>
<dbReference type="SMART" id="SM00471">
    <property type="entry name" value="HDc"/>
    <property type="match status" value="1"/>
</dbReference>
<evidence type="ECO:0000313" key="3">
    <source>
        <dbReference type="Proteomes" id="UP000593765"/>
    </source>
</evidence>
<dbReference type="PROSITE" id="PS51832">
    <property type="entry name" value="HD_GYP"/>
    <property type="match status" value="1"/>
</dbReference>
<name>A0A7M2X1A3_9BACT</name>
<dbReference type="Gene3D" id="1.10.3210.10">
    <property type="entry name" value="Hypothetical protein af1432"/>
    <property type="match status" value="1"/>
</dbReference>
<dbReference type="AlphaFoldDB" id="A0A7M2X1A3"/>
<dbReference type="KEGG" id="hbs:IPV69_09285"/>
<proteinExistence type="predicted"/>
<sequence>MPQNVLPHLRIYSLTRLTEARDPETLGHVERVCAYAGILARRLTTHRRFRATVDTAFIRRLTVAAALHDAGKAAIPSRILLKPAPLSDFEAAIMRQHTTLGADAVREMLRDHVDPMFREMAVEIALTHHERWDGTGYPYGLSGEQIPASGRIVALADVYDALTSKRTYKDAFSHELARGVILRDRGSHFDPAVVDAFLASEQAMIDAAIDYAERKRQAA</sequence>
<protein>
    <submittedName>
        <fullName evidence="2">HD domain-containing protein</fullName>
    </submittedName>
</protein>
<dbReference type="InterPro" id="IPR003607">
    <property type="entry name" value="HD/PDEase_dom"/>
</dbReference>
<dbReference type="Proteomes" id="UP000593765">
    <property type="component" value="Chromosome"/>
</dbReference>
<reference evidence="2 3" key="1">
    <citation type="submission" date="2020-10" db="EMBL/GenBank/DDBJ databases">
        <title>Wide distribution of Phycisphaera-like planctomycetes from WD2101 soil group in peatlands and genome analysis of the first cultivated representative.</title>
        <authorList>
            <person name="Dedysh S.N."/>
            <person name="Beletsky A.V."/>
            <person name="Ivanova A."/>
            <person name="Kulichevskaya I.S."/>
            <person name="Suzina N.E."/>
            <person name="Philippov D.A."/>
            <person name="Rakitin A.L."/>
            <person name="Mardanov A.V."/>
            <person name="Ravin N.V."/>
        </authorList>
    </citation>
    <scope>NUCLEOTIDE SEQUENCE [LARGE SCALE GENOMIC DNA]</scope>
    <source>
        <strain evidence="2 3">M1803</strain>
    </source>
</reference>
<evidence type="ECO:0000313" key="2">
    <source>
        <dbReference type="EMBL" id="QOV91528.1"/>
    </source>
</evidence>
<dbReference type="PANTHER" id="PTHR45228">
    <property type="entry name" value="CYCLIC DI-GMP PHOSPHODIESTERASE TM_0186-RELATED"/>
    <property type="match status" value="1"/>
</dbReference>
<dbReference type="InterPro" id="IPR037522">
    <property type="entry name" value="HD_GYP_dom"/>
</dbReference>
<dbReference type="PANTHER" id="PTHR45228:SF5">
    <property type="entry name" value="CYCLIC DI-GMP PHOSPHODIESTERASE VC_1348-RELATED"/>
    <property type="match status" value="1"/>
</dbReference>
<dbReference type="CDD" id="cd00077">
    <property type="entry name" value="HDc"/>
    <property type="match status" value="1"/>
</dbReference>
<dbReference type="Pfam" id="PF13487">
    <property type="entry name" value="HD_5"/>
    <property type="match status" value="1"/>
</dbReference>
<organism evidence="2 3">
    <name type="scientific">Humisphaera borealis</name>
    <dbReference type="NCBI Taxonomy" id="2807512"/>
    <lineage>
        <taxon>Bacteria</taxon>
        <taxon>Pseudomonadati</taxon>
        <taxon>Planctomycetota</taxon>
        <taxon>Phycisphaerae</taxon>
        <taxon>Tepidisphaerales</taxon>
        <taxon>Tepidisphaeraceae</taxon>
        <taxon>Humisphaera</taxon>
    </lineage>
</organism>
<evidence type="ECO:0000259" key="1">
    <source>
        <dbReference type="PROSITE" id="PS51832"/>
    </source>
</evidence>